<evidence type="ECO:0000256" key="1">
    <source>
        <dbReference type="ARBA" id="ARBA00022490"/>
    </source>
</evidence>
<reference evidence="7" key="1">
    <citation type="submission" date="2023-10" db="EMBL/GenBank/DDBJ databases">
        <title>Development of a sustainable strategy for remediation of hydrocarbon-contaminated territories based on the waste exchange concept.</title>
        <authorList>
            <person name="Krivoruchko A."/>
        </authorList>
    </citation>
    <scope>NUCLEOTIDE SEQUENCE</scope>
    <source>
        <strain evidence="7">IEGM 1279</strain>
    </source>
</reference>
<dbReference type="PANTHER" id="PTHR33317">
    <property type="entry name" value="POLYNUCLEOTIDYL TRANSFERASE, RIBONUCLEASE H-LIKE SUPERFAMILY PROTEIN"/>
    <property type="match status" value="1"/>
</dbReference>
<name>A0AAE4QZL2_9ACTN</name>
<dbReference type="SUPFAM" id="SSF53098">
    <property type="entry name" value="Ribonuclease H-like"/>
    <property type="match status" value="1"/>
</dbReference>
<dbReference type="InterPro" id="IPR006641">
    <property type="entry name" value="YqgF/RNaseH-like_dom"/>
</dbReference>
<keyword evidence="1 5" id="KW-0963">Cytoplasm</keyword>
<dbReference type="GO" id="GO:0000967">
    <property type="term" value="P:rRNA 5'-end processing"/>
    <property type="evidence" value="ECO:0007669"/>
    <property type="project" value="UniProtKB-UniRule"/>
</dbReference>
<dbReference type="Gene3D" id="3.30.420.140">
    <property type="entry name" value="YqgF/RNase H-like domain"/>
    <property type="match status" value="1"/>
</dbReference>
<dbReference type="GeneID" id="77173069"/>
<evidence type="ECO:0000313" key="8">
    <source>
        <dbReference type="Proteomes" id="UP001185922"/>
    </source>
</evidence>
<dbReference type="GO" id="GO:0004518">
    <property type="term" value="F:nuclease activity"/>
    <property type="evidence" value="ECO:0007669"/>
    <property type="project" value="UniProtKB-KW"/>
</dbReference>
<dbReference type="InterPro" id="IPR005227">
    <property type="entry name" value="YqgF"/>
</dbReference>
<gene>
    <name evidence="7" type="primary">ruvX</name>
    <name evidence="7" type="ORF">R3Q15_01800</name>
</gene>
<evidence type="ECO:0000256" key="5">
    <source>
        <dbReference type="HAMAP-Rule" id="MF_00651"/>
    </source>
</evidence>
<keyword evidence="3 5" id="KW-0540">Nuclease</keyword>
<dbReference type="RefSeq" id="WP_024497151.1">
    <property type="nucleotide sequence ID" value="NZ_CP091855.1"/>
</dbReference>
<dbReference type="HAMAP" id="MF_00651">
    <property type="entry name" value="Nuclease_YqgF"/>
    <property type="match status" value="1"/>
</dbReference>
<comment type="similarity">
    <text evidence="5">Belongs to the YqgF HJR family.</text>
</comment>
<organism evidence="7 8">
    <name type="scientific">Gordonia amicalis</name>
    <dbReference type="NCBI Taxonomy" id="89053"/>
    <lineage>
        <taxon>Bacteria</taxon>
        <taxon>Bacillati</taxon>
        <taxon>Actinomycetota</taxon>
        <taxon>Actinomycetes</taxon>
        <taxon>Mycobacteriales</taxon>
        <taxon>Gordoniaceae</taxon>
        <taxon>Gordonia</taxon>
    </lineage>
</organism>
<dbReference type="InterPro" id="IPR037027">
    <property type="entry name" value="YqgF/RNaseH-like_dom_sf"/>
</dbReference>
<dbReference type="Pfam" id="PF03652">
    <property type="entry name" value="RuvX"/>
    <property type="match status" value="1"/>
</dbReference>
<dbReference type="EC" id="3.1.-.-" evidence="5"/>
<keyword evidence="4 5" id="KW-0378">Hydrolase</keyword>
<keyword evidence="2 5" id="KW-0690">Ribosome biogenesis</keyword>
<feature type="domain" description="YqgF/RNase H-like" evidence="6">
    <location>
        <begin position="12"/>
        <end position="114"/>
    </location>
</feature>
<dbReference type="Proteomes" id="UP001185922">
    <property type="component" value="Unassembled WGS sequence"/>
</dbReference>
<evidence type="ECO:0000256" key="4">
    <source>
        <dbReference type="ARBA" id="ARBA00022801"/>
    </source>
</evidence>
<evidence type="ECO:0000259" key="6">
    <source>
        <dbReference type="SMART" id="SM00732"/>
    </source>
</evidence>
<sequence>MPSDQGPSPRRGRRLGIDVGSVRIGVAVCDPDGILATPVETVRRTPSAATDLDRIVALVNEYEAIGVVIGLPKTLKNTTGVAAETARAFGDRLAERIAPAEVHWQDERFTTVTAQQALHASGRSVKSSRGVIDQAAAVAILQGWLDARR</sequence>
<dbReference type="PANTHER" id="PTHR33317:SF4">
    <property type="entry name" value="POLYNUCLEOTIDYL TRANSFERASE, RIBONUCLEASE H-LIKE SUPERFAMILY PROTEIN"/>
    <property type="match status" value="1"/>
</dbReference>
<comment type="function">
    <text evidence="5">Could be a nuclease involved in processing of the 5'-end of pre-16S rRNA.</text>
</comment>
<dbReference type="AlphaFoldDB" id="A0AAE4QZL2"/>
<dbReference type="GO" id="GO:0005829">
    <property type="term" value="C:cytosol"/>
    <property type="evidence" value="ECO:0007669"/>
    <property type="project" value="TreeGrafter"/>
</dbReference>
<dbReference type="SMART" id="SM00732">
    <property type="entry name" value="YqgFc"/>
    <property type="match status" value="1"/>
</dbReference>
<comment type="subcellular location">
    <subcellularLocation>
        <location evidence="5">Cytoplasm</location>
    </subcellularLocation>
</comment>
<dbReference type="InterPro" id="IPR012337">
    <property type="entry name" value="RNaseH-like_sf"/>
</dbReference>
<protein>
    <recommendedName>
        <fullName evidence="5">Putative pre-16S rRNA nuclease</fullName>
        <ecNumber evidence="5">3.1.-.-</ecNumber>
    </recommendedName>
</protein>
<proteinExistence type="inferred from homology"/>
<comment type="caution">
    <text evidence="7">The sequence shown here is derived from an EMBL/GenBank/DDBJ whole genome shotgun (WGS) entry which is preliminary data.</text>
</comment>
<evidence type="ECO:0000313" key="7">
    <source>
        <dbReference type="EMBL" id="MDV6310643.1"/>
    </source>
</evidence>
<evidence type="ECO:0000256" key="3">
    <source>
        <dbReference type="ARBA" id="ARBA00022722"/>
    </source>
</evidence>
<dbReference type="EMBL" id="JAWLKH010000001">
    <property type="protein sequence ID" value="MDV6310643.1"/>
    <property type="molecule type" value="Genomic_DNA"/>
</dbReference>
<accession>A0AAE4QZL2</accession>
<evidence type="ECO:0000256" key="2">
    <source>
        <dbReference type="ARBA" id="ARBA00022517"/>
    </source>
</evidence>
<dbReference type="GO" id="GO:0016788">
    <property type="term" value="F:hydrolase activity, acting on ester bonds"/>
    <property type="evidence" value="ECO:0007669"/>
    <property type="project" value="UniProtKB-UniRule"/>
</dbReference>
<dbReference type="CDD" id="cd16964">
    <property type="entry name" value="YqgF"/>
    <property type="match status" value="1"/>
</dbReference>
<dbReference type="NCBIfam" id="TIGR00250">
    <property type="entry name" value="RNAse_H_YqgF"/>
    <property type="match status" value="1"/>
</dbReference>